<gene>
    <name evidence="3" type="ORF">A2Y57_00190</name>
</gene>
<sequence>MVNGLLKDRVVIVTGGASGIGLGISHEFVKNGAKVVTASRGKTASIEKIARGVGADFKLCDLSKPKDIDLLINYVINKYKKIDILINNAGIGSSKKLFEITLDDLDNVINTNLKGSFLLTQKVSQQMIKFKSDGKIIFVTSIHQDVPLGDPIYSASKAALKMLVKEMALELAPFGIRVNGIAPGAIKVRGDLSERFPDVPLGGNRGEPTDIAKAALFLVSDQWSKYITGSVLTVDGGLSLVNWIKR</sequence>
<dbReference type="PANTHER" id="PTHR42760">
    <property type="entry name" value="SHORT-CHAIN DEHYDROGENASES/REDUCTASES FAMILY MEMBER"/>
    <property type="match status" value="1"/>
</dbReference>
<dbReference type="SUPFAM" id="SSF51735">
    <property type="entry name" value="NAD(P)-binding Rossmann-fold domains"/>
    <property type="match status" value="1"/>
</dbReference>
<comment type="similarity">
    <text evidence="1">Belongs to the short-chain dehydrogenases/reductases (SDR) family.</text>
</comment>
<protein>
    <recommendedName>
        <fullName evidence="5">Sugar dehydrogenase</fullName>
    </recommendedName>
</protein>
<reference evidence="3 4" key="1">
    <citation type="journal article" date="2016" name="Nat. Commun.">
        <title>Thousands of microbial genomes shed light on interconnected biogeochemical processes in an aquifer system.</title>
        <authorList>
            <person name="Anantharaman K."/>
            <person name="Brown C.T."/>
            <person name="Hug L.A."/>
            <person name="Sharon I."/>
            <person name="Castelle C.J."/>
            <person name="Probst A.J."/>
            <person name="Thomas B.C."/>
            <person name="Singh A."/>
            <person name="Wilkins M.J."/>
            <person name="Karaoz U."/>
            <person name="Brodie E.L."/>
            <person name="Williams K.H."/>
            <person name="Hubbard S.S."/>
            <person name="Banfield J.F."/>
        </authorList>
    </citation>
    <scope>NUCLEOTIDE SEQUENCE [LARGE SCALE GENOMIC DNA]</scope>
</reference>
<dbReference type="FunFam" id="3.40.50.720:FF:000084">
    <property type="entry name" value="Short-chain dehydrogenase reductase"/>
    <property type="match status" value="1"/>
</dbReference>
<dbReference type="CDD" id="cd05233">
    <property type="entry name" value="SDR_c"/>
    <property type="match status" value="1"/>
</dbReference>
<dbReference type="PRINTS" id="PR00081">
    <property type="entry name" value="GDHRDH"/>
</dbReference>
<dbReference type="PRINTS" id="PR00080">
    <property type="entry name" value="SDRFAMILY"/>
</dbReference>
<keyword evidence="2" id="KW-0560">Oxidoreductase</keyword>
<evidence type="ECO:0000313" key="4">
    <source>
        <dbReference type="Proteomes" id="UP000177103"/>
    </source>
</evidence>
<dbReference type="InterPro" id="IPR036291">
    <property type="entry name" value="NAD(P)-bd_dom_sf"/>
</dbReference>
<dbReference type="EMBL" id="MHCQ01000048">
    <property type="protein sequence ID" value="OGY23070.1"/>
    <property type="molecule type" value="Genomic_DNA"/>
</dbReference>
<evidence type="ECO:0000256" key="1">
    <source>
        <dbReference type="ARBA" id="ARBA00006484"/>
    </source>
</evidence>
<name>A0A1G1W650_9BACT</name>
<dbReference type="Proteomes" id="UP000177103">
    <property type="component" value="Unassembled WGS sequence"/>
</dbReference>
<organism evidence="3 4">
    <name type="scientific">Candidatus Woykebacteria bacterium RBG_13_40_7b</name>
    <dbReference type="NCBI Taxonomy" id="1802594"/>
    <lineage>
        <taxon>Bacteria</taxon>
        <taxon>Candidatus Woykeibacteriota</taxon>
    </lineage>
</organism>
<evidence type="ECO:0000256" key="2">
    <source>
        <dbReference type="ARBA" id="ARBA00023002"/>
    </source>
</evidence>
<proteinExistence type="inferred from homology"/>
<dbReference type="Gene3D" id="3.40.50.720">
    <property type="entry name" value="NAD(P)-binding Rossmann-like Domain"/>
    <property type="match status" value="1"/>
</dbReference>
<evidence type="ECO:0000313" key="3">
    <source>
        <dbReference type="EMBL" id="OGY23070.1"/>
    </source>
</evidence>
<dbReference type="GO" id="GO:0048038">
    <property type="term" value="F:quinone binding"/>
    <property type="evidence" value="ECO:0007669"/>
    <property type="project" value="TreeGrafter"/>
</dbReference>
<dbReference type="GO" id="GO:0016616">
    <property type="term" value="F:oxidoreductase activity, acting on the CH-OH group of donors, NAD or NADP as acceptor"/>
    <property type="evidence" value="ECO:0007669"/>
    <property type="project" value="TreeGrafter"/>
</dbReference>
<dbReference type="GO" id="GO:0006633">
    <property type="term" value="P:fatty acid biosynthetic process"/>
    <property type="evidence" value="ECO:0007669"/>
    <property type="project" value="TreeGrafter"/>
</dbReference>
<dbReference type="Pfam" id="PF13561">
    <property type="entry name" value="adh_short_C2"/>
    <property type="match status" value="1"/>
</dbReference>
<dbReference type="AlphaFoldDB" id="A0A1G1W650"/>
<accession>A0A1G1W650</accession>
<comment type="caution">
    <text evidence="3">The sequence shown here is derived from an EMBL/GenBank/DDBJ whole genome shotgun (WGS) entry which is preliminary data.</text>
</comment>
<dbReference type="InterPro" id="IPR002347">
    <property type="entry name" value="SDR_fam"/>
</dbReference>
<dbReference type="PANTHER" id="PTHR42760:SF133">
    <property type="entry name" value="3-OXOACYL-[ACYL-CARRIER-PROTEIN] REDUCTASE"/>
    <property type="match status" value="1"/>
</dbReference>
<evidence type="ECO:0008006" key="5">
    <source>
        <dbReference type="Google" id="ProtNLM"/>
    </source>
</evidence>